<dbReference type="GO" id="GO:0006270">
    <property type="term" value="P:DNA replication initiation"/>
    <property type="evidence" value="ECO:0007669"/>
    <property type="project" value="TreeGrafter"/>
</dbReference>
<dbReference type="EMBL" id="AP014809">
    <property type="protein sequence ID" value="BAU90781.1"/>
    <property type="molecule type" value="Genomic_DNA"/>
</dbReference>
<dbReference type="PANTHER" id="PTHR30050">
    <property type="entry name" value="CHROMOSOMAL REPLICATION INITIATOR PROTEIN DNAA"/>
    <property type="match status" value="1"/>
</dbReference>
<protein>
    <submittedName>
        <fullName evidence="2">Chromosomal replication initiator DnaA</fullName>
    </submittedName>
</protein>
<dbReference type="GO" id="GO:0003688">
    <property type="term" value="F:DNA replication origin binding"/>
    <property type="evidence" value="ECO:0007669"/>
    <property type="project" value="TreeGrafter"/>
</dbReference>
<evidence type="ECO:0000256" key="1">
    <source>
        <dbReference type="SAM" id="MobiDB-lite"/>
    </source>
</evidence>
<accession>A0A160PG85</accession>
<dbReference type="Gene3D" id="3.40.50.300">
    <property type="entry name" value="P-loop containing nucleotide triphosphate hydrolases"/>
    <property type="match status" value="1"/>
</dbReference>
<reference evidence="2 3" key="1">
    <citation type="journal article" date="2016" name="Genome Announc.">
        <title>Complete Genome Sequence of Methylobacterium populi P-1M, Isolated from Pink-Pigmented Household Biofilm.</title>
        <authorList>
            <person name="Morohoshi T."/>
            <person name="Ikeda T."/>
        </authorList>
    </citation>
    <scope>NUCLEOTIDE SEQUENCE [LARGE SCALE GENOMIC DNA]</scope>
    <source>
        <strain evidence="2 3">P-1M</strain>
    </source>
</reference>
<dbReference type="AlphaFoldDB" id="A0A160PG85"/>
<dbReference type="InterPro" id="IPR027417">
    <property type="entry name" value="P-loop_NTPase"/>
</dbReference>
<proteinExistence type="predicted"/>
<feature type="compositionally biased region" description="Basic and acidic residues" evidence="1">
    <location>
        <begin position="231"/>
        <end position="241"/>
    </location>
</feature>
<evidence type="ECO:0000313" key="2">
    <source>
        <dbReference type="EMBL" id="BAU90781.1"/>
    </source>
</evidence>
<dbReference type="Proteomes" id="UP000218288">
    <property type="component" value="Chromosome"/>
</dbReference>
<dbReference type="SUPFAM" id="SSF52540">
    <property type="entry name" value="P-loop containing nucleoside triphosphate hydrolases"/>
    <property type="match status" value="1"/>
</dbReference>
<evidence type="ECO:0000313" key="3">
    <source>
        <dbReference type="Proteomes" id="UP000218288"/>
    </source>
</evidence>
<gene>
    <name evidence="2" type="ORF">MPPM_2176</name>
</gene>
<organism evidence="2 3">
    <name type="scientific">Methylorubrum populi</name>
    <dbReference type="NCBI Taxonomy" id="223967"/>
    <lineage>
        <taxon>Bacteria</taxon>
        <taxon>Pseudomonadati</taxon>
        <taxon>Pseudomonadota</taxon>
        <taxon>Alphaproteobacteria</taxon>
        <taxon>Hyphomicrobiales</taxon>
        <taxon>Methylobacteriaceae</taxon>
        <taxon>Methylorubrum</taxon>
    </lineage>
</organism>
<dbReference type="PANTHER" id="PTHR30050:SF5">
    <property type="entry name" value="DNAA REGULATORY INACTIVATOR HDA"/>
    <property type="match status" value="1"/>
</dbReference>
<feature type="region of interest" description="Disordered" evidence="1">
    <location>
        <begin position="231"/>
        <end position="264"/>
    </location>
</feature>
<dbReference type="GO" id="GO:0005886">
    <property type="term" value="C:plasma membrane"/>
    <property type="evidence" value="ECO:0007669"/>
    <property type="project" value="TreeGrafter"/>
</dbReference>
<sequence length="264" mass="28695">MLSPMRDTAPPKQLAFDLPLDPRYGAEDFLVSPSNEEAYALIEAWPDWPDTVFLLRGPPGSGKSHLASIWATRAQAWTVPAADVSMEQVSHLISNGALVVEDVDREAARDEAALFHLLNLARERRFPVLLTACGPVDGFGLRVADLRSRLRLAPGAEIGPPDDALLKAVIVKLFADRQLGIDTSVVDALALRIDRSLARVREVVAELDRDALGRRRRITRPLALAVLERMEADDGRAGTGEDDRDEEGPDGEDRGADPLDGGAV</sequence>
<dbReference type="Gene3D" id="1.10.8.60">
    <property type="match status" value="1"/>
</dbReference>
<name>A0A160PG85_9HYPH</name>